<sequence>MKEVFLFMDHFILCLLFVFLSPEITIYSIMKRFCLFCLCLLCLSVWGASAQVVEKVLDIFGADSLSNSKVAVTADSDSVHLSTVKKELAAARLNEANLRMEIEQMKLAAYTADSVKLASQRRRIDSLRHETRGVPVVVDGDTLFYFYAKRGGHTPQQRAENVANDITALGKRFNLKPDSVYIETSDIVTDVMYDNKVLVSFTDQDGLWESCTRDQLAAKNRLVIIEKLKVMKEEHGLMQLFKRIGYFVLVIVGQFLLFWGTNWLFRKLKLRIMRLEKTRLKPFSIQGYELLDTRKQVKLLIFLANLVRYAFMFLQLLLTVPLLFSIFPQTKNLAYRLLSYIWNPVKSILTGILDYLPNLFTIFVIYMAIKYLVRFFRYLAEEVQSERLKLSGFYPDWAMPTYHIVRFLLYAFMIAMIYPYLPGSNSGVFQGISVFVGLIVSLGSSTVIGNIIAGLVITYMRPFKIGDRIKLNDTMGNVVEKTPLVTRIRTPKNEVVTIPNSFVMSSHTVNFSQSAREYGLIIHSEVSIGYDVPWRVVNKLLIEAALNTPGVVDDPRPFVLSTSLSDWYPVYQVNAYIKDADRLADIYSALHQNIQDRFNEEGVEIMSPHYMAVRDGNASTIPPKEGADKEG</sequence>
<keyword evidence="7" id="KW-0175">Coiled coil</keyword>
<dbReference type="eggNOG" id="COG0668">
    <property type="taxonomic scope" value="Bacteria"/>
</dbReference>
<feature type="transmembrane region" description="Helical" evidence="8">
    <location>
        <begin position="427"/>
        <end position="460"/>
    </location>
</feature>
<dbReference type="Gene3D" id="1.10.287.1260">
    <property type="match status" value="1"/>
</dbReference>
<protein>
    <submittedName>
        <fullName evidence="11">Transporter, small conductance mechanosensitive ion channel MscS family protein</fullName>
    </submittedName>
</protein>
<evidence type="ECO:0000256" key="6">
    <source>
        <dbReference type="ARBA" id="ARBA00023136"/>
    </source>
</evidence>
<feature type="transmembrane region" description="Helical" evidence="8">
    <location>
        <begin position="33"/>
        <end position="53"/>
    </location>
</feature>
<evidence type="ECO:0000256" key="5">
    <source>
        <dbReference type="ARBA" id="ARBA00022989"/>
    </source>
</evidence>
<dbReference type="Gene3D" id="3.30.70.100">
    <property type="match status" value="1"/>
</dbReference>
<dbReference type="PANTHER" id="PTHR30221">
    <property type="entry name" value="SMALL-CONDUCTANCE MECHANOSENSITIVE CHANNEL"/>
    <property type="match status" value="1"/>
</dbReference>
<dbReference type="GO" id="GO:0008381">
    <property type="term" value="F:mechanosensitive monoatomic ion channel activity"/>
    <property type="evidence" value="ECO:0007669"/>
    <property type="project" value="InterPro"/>
</dbReference>
<feature type="transmembrane region" description="Helical" evidence="8">
    <location>
        <begin position="6"/>
        <end position="26"/>
    </location>
</feature>
<dbReference type="EMBL" id="ABQC02000024">
    <property type="protein sequence ID" value="EDY94255.1"/>
    <property type="molecule type" value="Genomic_DNA"/>
</dbReference>
<evidence type="ECO:0000256" key="7">
    <source>
        <dbReference type="SAM" id="Coils"/>
    </source>
</evidence>
<dbReference type="SUPFAM" id="SSF82689">
    <property type="entry name" value="Mechanosensitive channel protein MscS (YggB), C-terminal domain"/>
    <property type="match status" value="1"/>
</dbReference>
<reference evidence="11 12" key="2">
    <citation type="submission" date="2008-08" db="EMBL/GenBank/DDBJ databases">
        <authorList>
            <person name="Fulton L."/>
            <person name="Clifton S."/>
            <person name="Fulton B."/>
            <person name="Xu J."/>
            <person name="Minx P."/>
            <person name="Pepin K.H."/>
            <person name="Johnson M."/>
            <person name="Thiruvilangam P."/>
            <person name="Bhonagiri V."/>
            <person name="Nash W.E."/>
            <person name="Mardis E.R."/>
            <person name="Wilson R.K."/>
        </authorList>
    </citation>
    <scope>NUCLEOTIDE SEQUENCE [LARGE SCALE GENOMIC DNA]</scope>
    <source>
        <strain evidence="12">DSM 17135 / JCM 12973 / M2</strain>
    </source>
</reference>
<dbReference type="GO" id="GO:0005886">
    <property type="term" value="C:plasma membrane"/>
    <property type="evidence" value="ECO:0007669"/>
    <property type="project" value="UniProtKB-SubCell"/>
</dbReference>
<accession>B5D3V5</accession>
<comment type="subcellular location">
    <subcellularLocation>
        <location evidence="1">Cell membrane</location>
        <topology evidence="1">Multi-pass membrane protein</topology>
    </subcellularLocation>
</comment>
<dbReference type="Pfam" id="PF00924">
    <property type="entry name" value="MS_channel_2nd"/>
    <property type="match status" value="1"/>
</dbReference>
<feature type="domain" description="Mechanosensitive ion channel MscS C-terminal" evidence="10">
    <location>
        <begin position="526"/>
        <end position="605"/>
    </location>
</feature>
<proteinExistence type="inferred from homology"/>
<keyword evidence="3" id="KW-1003">Cell membrane</keyword>
<evidence type="ECO:0000313" key="11">
    <source>
        <dbReference type="EMBL" id="EDY94255.1"/>
    </source>
</evidence>
<dbReference type="InterPro" id="IPR010920">
    <property type="entry name" value="LSM_dom_sf"/>
</dbReference>
<name>B5D3V5_PHOPM</name>
<dbReference type="Pfam" id="PF21082">
    <property type="entry name" value="MS_channel_3rd"/>
    <property type="match status" value="1"/>
</dbReference>
<feature type="transmembrane region" description="Helical" evidence="8">
    <location>
        <begin position="244"/>
        <end position="265"/>
    </location>
</feature>
<evidence type="ECO:0000256" key="4">
    <source>
        <dbReference type="ARBA" id="ARBA00022692"/>
    </source>
</evidence>
<evidence type="ECO:0000259" key="10">
    <source>
        <dbReference type="Pfam" id="PF21082"/>
    </source>
</evidence>
<reference evidence="11 12" key="1">
    <citation type="submission" date="2008-08" db="EMBL/GenBank/DDBJ databases">
        <title>Draft genome sequence of Bacteroides plebeius (DSM 17135).</title>
        <authorList>
            <person name="Sudarsanam P."/>
            <person name="Ley R."/>
            <person name="Guruge J."/>
            <person name="Turnbaugh P.J."/>
            <person name="Mahowald M."/>
            <person name="Liep D."/>
            <person name="Gordon J."/>
        </authorList>
    </citation>
    <scope>NUCLEOTIDE SEQUENCE [LARGE SCALE GENOMIC DNA]</scope>
    <source>
        <strain evidence="12">DSM 17135 / JCM 12973 / M2</strain>
    </source>
</reference>
<feature type="transmembrane region" description="Helical" evidence="8">
    <location>
        <begin position="299"/>
        <end position="327"/>
    </location>
</feature>
<dbReference type="HOGENOM" id="CLU_032048_1_0_10"/>
<keyword evidence="4 8" id="KW-0812">Transmembrane</keyword>
<evidence type="ECO:0000256" key="8">
    <source>
        <dbReference type="SAM" id="Phobius"/>
    </source>
</evidence>
<comment type="similarity">
    <text evidence="2">Belongs to the MscS (TC 1.A.23) family.</text>
</comment>
<evidence type="ECO:0000259" key="9">
    <source>
        <dbReference type="Pfam" id="PF00924"/>
    </source>
</evidence>
<feature type="transmembrane region" description="Helical" evidence="8">
    <location>
        <begin position="404"/>
        <end position="421"/>
    </location>
</feature>
<dbReference type="PANTHER" id="PTHR30221:SF18">
    <property type="entry name" value="SLL0590 PROTEIN"/>
    <property type="match status" value="1"/>
</dbReference>
<gene>
    <name evidence="11" type="ORF">BACPLE_03709</name>
</gene>
<dbReference type="InterPro" id="IPR023408">
    <property type="entry name" value="MscS_beta-dom_sf"/>
</dbReference>
<feature type="coiled-coil region" evidence="7">
    <location>
        <begin position="81"/>
        <end position="108"/>
    </location>
</feature>
<keyword evidence="6 8" id="KW-0472">Membrane</keyword>
<dbReference type="InterPro" id="IPR045275">
    <property type="entry name" value="MscS_archaea/bacteria_type"/>
</dbReference>
<evidence type="ECO:0000256" key="3">
    <source>
        <dbReference type="ARBA" id="ARBA00022475"/>
    </source>
</evidence>
<feature type="domain" description="Mechanosensitive ion channel MscS" evidence="9">
    <location>
        <begin position="446"/>
        <end position="512"/>
    </location>
</feature>
<dbReference type="InterPro" id="IPR049278">
    <property type="entry name" value="MS_channel_C"/>
</dbReference>
<dbReference type="Proteomes" id="UP000003452">
    <property type="component" value="Unassembled WGS sequence"/>
</dbReference>
<dbReference type="Gene3D" id="2.30.30.60">
    <property type="match status" value="1"/>
</dbReference>
<dbReference type="InterPro" id="IPR011066">
    <property type="entry name" value="MscS_channel_C_sf"/>
</dbReference>
<organism evidence="11 12">
    <name type="scientific">Phocaeicola plebeius (strain DSM 17135 / JCM 12973 / CCUG 54634 / M2)</name>
    <name type="common">Bacteroides plebeius</name>
    <dbReference type="NCBI Taxonomy" id="484018"/>
    <lineage>
        <taxon>Bacteria</taxon>
        <taxon>Pseudomonadati</taxon>
        <taxon>Bacteroidota</taxon>
        <taxon>Bacteroidia</taxon>
        <taxon>Bacteroidales</taxon>
        <taxon>Bacteroidaceae</taxon>
        <taxon>Phocaeicola</taxon>
    </lineage>
</organism>
<keyword evidence="5 8" id="KW-1133">Transmembrane helix</keyword>
<comment type="caution">
    <text evidence="11">The sequence shown here is derived from an EMBL/GenBank/DDBJ whole genome shotgun (WGS) entry which is preliminary data.</text>
</comment>
<feature type="transmembrane region" description="Helical" evidence="8">
    <location>
        <begin position="347"/>
        <end position="369"/>
    </location>
</feature>
<evidence type="ECO:0000256" key="2">
    <source>
        <dbReference type="ARBA" id="ARBA00008017"/>
    </source>
</evidence>
<evidence type="ECO:0000313" key="12">
    <source>
        <dbReference type="Proteomes" id="UP000003452"/>
    </source>
</evidence>
<dbReference type="AlphaFoldDB" id="B5D3V5"/>
<evidence type="ECO:0000256" key="1">
    <source>
        <dbReference type="ARBA" id="ARBA00004651"/>
    </source>
</evidence>
<dbReference type="SUPFAM" id="SSF50182">
    <property type="entry name" value="Sm-like ribonucleoproteins"/>
    <property type="match status" value="1"/>
</dbReference>
<dbReference type="InterPro" id="IPR006685">
    <property type="entry name" value="MscS_channel_2nd"/>
</dbReference>